<protein>
    <submittedName>
        <fullName evidence="2">Uncharacterized protein</fullName>
    </submittedName>
</protein>
<proteinExistence type="predicted"/>
<dbReference type="OrthoDB" id="10052322at2759"/>
<dbReference type="Proteomes" id="UP000663823">
    <property type="component" value="Unassembled WGS sequence"/>
</dbReference>
<reference evidence="2" key="1">
    <citation type="submission" date="2021-02" db="EMBL/GenBank/DDBJ databases">
        <authorList>
            <person name="Nowell W R."/>
        </authorList>
    </citation>
    <scope>NUCLEOTIDE SEQUENCE</scope>
</reference>
<evidence type="ECO:0000313" key="3">
    <source>
        <dbReference type="Proteomes" id="UP000663823"/>
    </source>
</evidence>
<name>A0A819P037_9BILA</name>
<accession>A0A819P037</accession>
<dbReference type="EMBL" id="CAJOAX010007169">
    <property type="protein sequence ID" value="CAF4002443.1"/>
    <property type="molecule type" value="Genomic_DNA"/>
</dbReference>
<comment type="caution">
    <text evidence="2">The sequence shown here is derived from an EMBL/GenBank/DDBJ whole genome shotgun (WGS) entry which is preliminary data.</text>
</comment>
<dbReference type="EMBL" id="CAJNOO010009606">
    <property type="protein sequence ID" value="CAF1493024.1"/>
    <property type="molecule type" value="Genomic_DNA"/>
</dbReference>
<evidence type="ECO:0000313" key="2">
    <source>
        <dbReference type="EMBL" id="CAF4002443.1"/>
    </source>
</evidence>
<sequence length="127" mass="14847">MCSDEVLSKVVDGRTTNPNESYHSYIWSLCPKTQFHSAKYVRCAASLAAILYNDGYQLSIIKLLRQCDVQSTTPACIRMLKLIDNQWLKEHKIKTKATQQNRRRQRILTEQRLNQQENYNYASEAFD</sequence>
<dbReference type="Proteomes" id="UP000663882">
    <property type="component" value="Unassembled WGS sequence"/>
</dbReference>
<evidence type="ECO:0000313" key="1">
    <source>
        <dbReference type="EMBL" id="CAF1493024.1"/>
    </source>
</evidence>
<gene>
    <name evidence="2" type="ORF">OTI717_LOCUS29090</name>
    <name evidence="1" type="ORF">RFH988_LOCUS38483</name>
</gene>
<organism evidence="2 3">
    <name type="scientific">Rotaria sordida</name>
    <dbReference type="NCBI Taxonomy" id="392033"/>
    <lineage>
        <taxon>Eukaryota</taxon>
        <taxon>Metazoa</taxon>
        <taxon>Spiralia</taxon>
        <taxon>Gnathifera</taxon>
        <taxon>Rotifera</taxon>
        <taxon>Eurotatoria</taxon>
        <taxon>Bdelloidea</taxon>
        <taxon>Philodinida</taxon>
        <taxon>Philodinidae</taxon>
        <taxon>Rotaria</taxon>
    </lineage>
</organism>
<dbReference type="AlphaFoldDB" id="A0A819P037"/>